<protein>
    <submittedName>
        <fullName evidence="1">Uncharacterized protein</fullName>
    </submittedName>
</protein>
<organism evidence="1 2">
    <name type="scientific">Trichonephila clavata</name>
    <name type="common">Joro spider</name>
    <name type="synonym">Nephila clavata</name>
    <dbReference type="NCBI Taxonomy" id="2740835"/>
    <lineage>
        <taxon>Eukaryota</taxon>
        <taxon>Metazoa</taxon>
        <taxon>Ecdysozoa</taxon>
        <taxon>Arthropoda</taxon>
        <taxon>Chelicerata</taxon>
        <taxon>Arachnida</taxon>
        <taxon>Araneae</taxon>
        <taxon>Araneomorphae</taxon>
        <taxon>Entelegynae</taxon>
        <taxon>Araneoidea</taxon>
        <taxon>Nephilidae</taxon>
        <taxon>Trichonephila</taxon>
    </lineage>
</organism>
<keyword evidence="2" id="KW-1185">Reference proteome</keyword>
<sequence length="97" mass="11136">MPPSLAVHHKTPDIFLSPVDNFYHFAESSWLHWGPYRNHSDGYHIRILNLESESHSEDDMISESLSEDDATAELEFIPGTMEQLIQSLLNSIHEEDS</sequence>
<reference evidence="1" key="1">
    <citation type="submission" date="2020-07" db="EMBL/GenBank/DDBJ databases">
        <title>Multicomponent nature underlies the extraordinary mechanical properties of spider dragline silk.</title>
        <authorList>
            <person name="Kono N."/>
            <person name="Nakamura H."/>
            <person name="Mori M."/>
            <person name="Yoshida Y."/>
            <person name="Ohtoshi R."/>
            <person name="Malay A.D."/>
            <person name="Moran D.A.P."/>
            <person name="Tomita M."/>
            <person name="Numata K."/>
            <person name="Arakawa K."/>
        </authorList>
    </citation>
    <scope>NUCLEOTIDE SEQUENCE</scope>
</reference>
<dbReference type="AlphaFoldDB" id="A0A8X6J0H7"/>
<dbReference type="Proteomes" id="UP000887116">
    <property type="component" value="Unassembled WGS sequence"/>
</dbReference>
<proteinExistence type="predicted"/>
<name>A0A8X6J0H7_TRICU</name>
<comment type="caution">
    <text evidence="1">The sequence shown here is derived from an EMBL/GenBank/DDBJ whole genome shotgun (WGS) entry which is preliminary data.</text>
</comment>
<dbReference type="EMBL" id="BMAO01037018">
    <property type="protein sequence ID" value="GFR14745.1"/>
    <property type="molecule type" value="Genomic_DNA"/>
</dbReference>
<evidence type="ECO:0000313" key="1">
    <source>
        <dbReference type="EMBL" id="GFR14745.1"/>
    </source>
</evidence>
<accession>A0A8X6J0H7</accession>
<gene>
    <name evidence="1" type="ORF">TNCT_571791</name>
</gene>
<evidence type="ECO:0000313" key="2">
    <source>
        <dbReference type="Proteomes" id="UP000887116"/>
    </source>
</evidence>